<dbReference type="InterPro" id="IPR016032">
    <property type="entry name" value="Sig_transdc_resp-reg_C-effctor"/>
</dbReference>
<keyword evidence="5" id="KW-0804">Transcription</keyword>
<dbReference type="GO" id="GO:0000160">
    <property type="term" value="P:phosphorelay signal transduction system"/>
    <property type="evidence" value="ECO:0007669"/>
    <property type="project" value="UniProtKB-KW"/>
</dbReference>
<dbReference type="SMART" id="SM00421">
    <property type="entry name" value="HTH_LUXR"/>
    <property type="match status" value="1"/>
</dbReference>
<evidence type="ECO:0000256" key="6">
    <source>
        <dbReference type="PROSITE-ProRule" id="PRU00169"/>
    </source>
</evidence>
<evidence type="ECO:0000313" key="9">
    <source>
        <dbReference type="EMBL" id="OUD13150.1"/>
    </source>
</evidence>
<dbReference type="AlphaFoldDB" id="A0A251X744"/>
<dbReference type="SMART" id="SM00448">
    <property type="entry name" value="REC"/>
    <property type="match status" value="1"/>
</dbReference>
<dbReference type="Gene3D" id="3.40.50.2300">
    <property type="match status" value="1"/>
</dbReference>
<evidence type="ECO:0000259" key="7">
    <source>
        <dbReference type="PROSITE" id="PS50043"/>
    </source>
</evidence>
<keyword evidence="2" id="KW-0902">Two-component regulatory system</keyword>
<accession>A0A251X744</accession>
<evidence type="ECO:0000313" key="10">
    <source>
        <dbReference type="Proteomes" id="UP000194798"/>
    </source>
</evidence>
<evidence type="ECO:0000256" key="3">
    <source>
        <dbReference type="ARBA" id="ARBA00023015"/>
    </source>
</evidence>
<dbReference type="InterPro" id="IPR000792">
    <property type="entry name" value="Tscrpt_reg_LuxR_C"/>
</dbReference>
<dbReference type="PROSITE" id="PS50110">
    <property type="entry name" value="RESPONSE_REGULATORY"/>
    <property type="match status" value="1"/>
</dbReference>
<feature type="modified residue" description="4-aspartylphosphate" evidence="6">
    <location>
        <position position="55"/>
    </location>
</feature>
<dbReference type="FunFam" id="3.40.50.2300:FF:000018">
    <property type="entry name" value="DNA-binding transcriptional regulator NtrC"/>
    <property type="match status" value="1"/>
</dbReference>
<dbReference type="Proteomes" id="UP000194798">
    <property type="component" value="Unassembled WGS sequence"/>
</dbReference>
<dbReference type="NCBIfam" id="NF006900">
    <property type="entry name" value="PRK09390.1"/>
    <property type="match status" value="1"/>
</dbReference>
<organism evidence="9 10">
    <name type="scientific">Thioflexithrix psekupsensis</name>
    <dbReference type="NCBI Taxonomy" id="1570016"/>
    <lineage>
        <taxon>Bacteria</taxon>
        <taxon>Pseudomonadati</taxon>
        <taxon>Pseudomonadota</taxon>
        <taxon>Gammaproteobacteria</taxon>
        <taxon>Thiotrichales</taxon>
        <taxon>Thioflexithrix</taxon>
    </lineage>
</organism>
<keyword evidence="1 6" id="KW-0597">Phosphoprotein</keyword>
<dbReference type="CDD" id="cd06170">
    <property type="entry name" value="LuxR_C_like"/>
    <property type="match status" value="1"/>
</dbReference>
<dbReference type="OrthoDB" id="9802186at2"/>
<dbReference type="PANTHER" id="PTHR44688">
    <property type="entry name" value="DNA-BINDING TRANSCRIPTIONAL ACTIVATOR DEVR_DOSR"/>
    <property type="match status" value="1"/>
</dbReference>
<protein>
    <submittedName>
        <fullName evidence="9">DNA-binding response regulator</fullName>
    </submittedName>
</protein>
<dbReference type="CDD" id="cd17537">
    <property type="entry name" value="REC_FixJ"/>
    <property type="match status" value="1"/>
</dbReference>
<gene>
    <name evidence="9" type="ORF">TPSD3_10940</name>
</gene>
<evidence type="ECO:0000256" key="1">
    <source>
        <dbReference type="ARBA" id="ARBA00022553"/>
    </source>
</evidence>
<comment type="caution">
    <text evidence="9">The sequence shown here is derived from an EMBL/GenBank/DDBJ whole genome shotgun (WGS) entry which is preliminary data.</text>
</comment>
<dbReference type="Gene3D" id="1.10.10.10">
    <property type="entry name" value="Winged helix-like DNA-binding domain superfamily/Winged helix DNA-binding domain"/>
    <property type="match status" value="1"/>
</dbReference>
<feature type="domain" description="HTH luxR-type" evidence="7">
    <location>
        <begin position="136"/>
        <end position="201"/>
    </location>
</feature>
<dbReference type="PRINTS" id="PR00038">
    <property type="entry name" value="HTHLUXR"/>
</dbReference>
<keyword evidence="3" id="KW-0805">Transcription regulation</keyword>
<keyword evidence="10" id="KW-1185">Reference proteome</keyword>
<dbReference type="InterPro" id="IPR036388">
    <property type="entry name" value="WH-like_DNA-bd_sf"/>
</dbReference>
<dbReference type="Pfam" id="PF00072">
    <property type="entry name" value="Response_reg"/>
    <property type="match status" value="1"/>
</dbReference>
<dbReference type="PROSITE" id="PS50043">
    <property type="entry name" value="HTH_LUXR_2"/>
    <property type="match status" value="1"/>
</dbReference>
<dbReference type="InterPro" id="IPR001789">
    <property type="entry name" value="Sig_transdc_resp-reg_receiver"/>
</dbReference>
<evidence type="ECO:0000256" key="4">
    <source>
        <dbReference type="ARBA" id="ARBA00023125"/>
    </source>
</evidence>
<dbReference type="Pfam" id="PF00196">
    <property type="entry name" value="GerE"/>
    <property type="match status" value="1"/>
</dbReference>
<keyword evidence="4 9" id="KW-0238">DNA-binding</keyword>
<sequence length="214" mass="24456">MKTEPVVFIVDDDEAIRESLSYLLENADFKVSCYDSAQTFLEQFNQEQPGCLLLDIRLPKMSGLELLKKLVAQDYSLPIIMLSGHGDITMAVRAIKDGAFDFLEKPFESSVLLERVQQAIARDLKLRQESKERQEVLERLAILTAREREVMVELIKGKPNKSVARELNISYKTVEIHRGRIMEKMKADGIVELVRMAMLCGLLSESMQKSKEDF</sequence>
<evidence type="ECO:0000259" key="8">
    <source>
        <dbReference type="PROSITE" id="PS50110"/>
    </source>
</evidence>
<dbReference type="EMBL" id="MSLT01000018">
    <property type="protein sequence ID" value="OUD13150.1"/>
    <property type="molecule type" value="Genomic_DNA"/>
</dbReference>
<reference evidence="9 10" key="1">
    <citation type="submission" date="2016-12" db="EMBL/GenBank/DDBJ databases">
        <title>Thioflexothrix psekupsii D3 genome sequencing and assembly.</title>
        <authorList>
            <person name="Fomenkov A."/>
            <person name="Vincze T."/>
            <person name="Grabovich M."/>
            <person name="Anton B.P."/>
            <person name="Dubinina G."/>
            <person name="Orlova M."/>
            <person name="Belousova E."/>
            <person name="Roberts R.J."/>
        </authorList>
    </citation>
    <scope>NUCLEOTIDE SEQUENCE [LARGE SCALE GENOMIC DNA]</scope>
    <source>
        <strain evidence="9">D3</strain>
    </source>
</reference>
<dbReference type="RefSeq" id="WP_086488598.1">
    <property type="nucleotide sequence ID" value="NZ_MSLT01000018.1"/>
</dbReference>
<name>A0A251X744_9GAMM</name>
<dbReference type="SUPFAM" id="SSF52172">
    <property type="entry name" value="CheY-like"/>
    <property type="match status" value="1"/>
</dbReference>
<evidence type="ECO:0000256" key="2">
    <source>
        <dbReference type="ARBA" id="ARBA00023012"/>
    </source>
</evidence>
<dbReference type="InterPro" id="IPR011006">
    <property type="entry name" value="CheY-like_superfamily"/>
</dbReference>
<proteinExistence type="predicted"/>
<dbReference type="PROSITE" id="PS00622">
    <property type="entry name" value="HTH_LUXR_1"/>
    <property type="match status" value="1"/>
</dbReference>
<dbReference type="GO" id="GO:0003677">
    <property type="term" value="F:DNA binding"/>
    <property type="evidence" value="ECO:0007669"/>
    <property type="project" value="UniProtKB-KW"/>
</dbReference>
<feature type="domain" description="Response regulatory" evidence="8">
    <location>
        <begin position="6"/>
        <end position="120"/>
    </location>
</feature>
<dbReference type="GO" id="GO:0006355">
    <property type="term" value="P:regulation of DNA-templated transcription"/>
    <property type="evidence" value="ECO:0007669"/>
    <property type="project" value="InterPro"/>
</dbReference>
<dbReference type="SUPFAM" id="SSF46894">
    <property type="entry name" value="C-terminal effector domain of the bipartite response regulators"/>
    <property type="match status" value="1"/>
</dbReference>
<dbReference type="PANTHER" id="PTHR44688:SF16">
    <property type="entry name" value="DNA-BINDING TRANSCRIPTIONAL ACTIVATOR DEVR_DOSR"/>
    <property type="match status" value="1"/>
</dbReference>
<evidence type="ECO:0000256" key="5">
    <source>
        <dbReference type="ARBA" id="ARBA00023163"/>
    </source>
</evidence>